<keyword evidence="4" id="KW-1185">Reference proteome</keyword>
<sequence>MSPRRWTCNVAKMHTDRARFRTDTFLLSPGPMKNLSSILLAMLLMPAACIQVPDLVAPSDAPDCSDVGEDPIGIQWVSPTEGSQVGITARLQVQLTGAEPDTVDLLVDGSVVAPLKEPFVLDWETQSVPEGPHALVVRARRCELEFLSAPRQVVVDRTKPTLVSRTPEDGAQWVSVHQSIRAELSEPVMADSVNDRTVRLLAGQSEISAEVELSQDGRVLTLQPLVPLPVSEVMRVVFDASVADAAGNSVSMPSQGWSWRVPAFLPLGDSQTPRPRVDSFSFQVERGGAPLVARLGAGTSGVQVERWNGVAWQALGASLQGSASDPQATECVLHLDSSDTPHVAWVQPKLDGSVEVHVRRWSGSAWTALGAPVIPVLSQASVTDLRMKVESFGGIPVIAFKERNASELRVSVFRLQAGEWRSRVGGGSQGAPNLTSLHLELNQWNEQILGWSNTEYGFPGWAIFVSRSSGGSDVGYAFPSRQAASPMFAMTVGGDGRIVVASPVQSNGSQSVLVQQWPTGGWERVGNTYDRVSGRTDASATALKLDAQGQLSMLLEEPESEASSSVRSLFVQRWNTDHWEPIGGALSANPGATPVSHSQLGTDKDGRIFLAWTEVDEQDATQSRLHVFRPNE</sequence>
<dbReference type="Gene3D" id="2.60.40.1220">
    <property type="match status" value="1"/>
</dbReference>
<evidence type="ECO:0000313" key="4">
    <source>
        <dbReference type="Proteomes" id="UP000267003"/>
    </source>
</evidence>
<feature type="domain" description="SbsA Ig-like" evidence="2">
    <location>
        <begin position="156"/>
        <end position="259"/>
    </location>
</feature>
<evidence type="ECO:0000313" key="3">
    <source>
        <dbReference type="EMBL" id="RKH65412.1"/>
    </source>
</evidence>
<proteinExistence type="predicted"/>
<dbReference type="InterPro" id="IPR032812">
    <property type="entry name" value="SbsA_Ig"/>
</dbReference>
<protein>
    <recommendedName>
        <fullName evidence="2">SbsA Ig-like domain-containing protein</fullName>
    </recommendedName>
</protein>
<keyword evidence="1" id="KW-0732">Signal</keyword>
<reference evidence="4" key="1">
    <citation type="submission" date="2018-09" db="EMBL/GenBank/DDBJ databases">
        <authorList>
            <person name="Livingstone P.G."/>
            <person name="Whitworth D.E."/>
        </authorList>
    </citation>
    <scope>NUCLEOTIDE SEQUENCE [LARGE SCALE GENOMIC DNA]</scope>
    <source>
        <strain evidence="4">AB050A</strain>
    </source>
</reference>
<organism evidence="3 4">
    <name type="scientific">Corallococcus aberystwythensis</name>
    <dbReference type="NCBI Taxonomy" id="2316722"/>
    <lineage>
        <taxon>Bacteria</taxon>
        <taxon>Pseudomonadati</taxon>
        <taxon>Myxococcota</taxon>
        <taxon>Myxococcia</taxon>
        <taxon>Myxococcales</taxon>
        <taxon>Cystobacterineae</taxon>
        <taxon>Myxococcaceae</taxon>
        <taxon>Corallococcus</taxon>
    </lineage>
</organism>
<dbReference type="AlphaFoldDB" id="A0A3A8QKP8"/>
<dbReference type="EMBL" id="RAWK01000093">
    <property type="protein sequence ID" value="RKH65412.1"/>
    <property type="molecule type" value="Genomic_DNA"/>
</dbReference>
<dbReference type="InterPro" id="IPR014755">
    <property type="entry name" value="Cu-Rt/internalin_Ig-like"/>
</dbReference>
<evidence type="ECO:0000256" key="1">
    <source>
        <dbReference type="ARBA" id="ARBA00022729"/>
    </source>
</evidence>
<evidence type="ECO:0000259" key="2">
    <source>
        <dbReference type="Pfam" id="PF13205"/>
    </source>
</evidence>
<name>A0A3A8QKP8_9BACT</name>
<dbReference type="Pfam" id="PF13205">
    <property type="entry name" value="Big_5"/>
    <property type="match status" value="1"/>
</dbReference>
<dbReference type="Proteomes" id="UP000267003">
    <property type="component" value="Unassembled WGS sequence"/>
</dbReference>
<comment type="caution">
    <text evidence="3">The sequence shown here is derived from an EMBL/GenBank/DDBJ whole genome shotgun (WGS) entry which is preliminary data.</text>
</comment>
<gene>
    <name evidence="3" type="ORF">D7W81_17005</name>
</gene>
<accession>A0A3A8QKP8</accession>